<comment type="caution">
    <text evidence="2">The sequence shown here is derived from an EMBL/GenBank/DDBJ whole genome shotgun (WGS) entry which is preliminary data.</text>
</comment>
<dbReference type="AlphaFoldDB" id="A0A9W8L183"/>
<dbReference type="EMBL" id="JANBTW010000002">
    <property type="protein sequence ID" value="KAJ2680933.1"/>
    <property type="molecule type" value="Genomic_DNA"/>
</dbReference>
<accession>A0A9W8L183</accession>
<evidence type="ECO:0000313" key="3">
    <source>
        <dbReference type="Proteomes" id="UP001151518"/>
    </source>
</evidence>
<organism evidence="2 3">
    <name type="scientific">Coemansia spiralis</name>
    <dbReference type="NCBI Taxonomy" id="417178"/>
    <lineage>
        <taxon>Eukaryota</taxon>
        <taxon>Fungi</taxon>
        <taxon>Fungi incertae sedis</taxon>
        <taxon>Zoopagomycota</taxon>
        <taxon>Kickxellomycotina</taxon>
        <taxon>Kickxellomycetes</taxon>
        <taxon>Kickxellales</taxon>
        <taxon>Kickxellaceae</taxon>
        <taxon>Coemansia</taxon>
    </lineage>
</organism>
<feature type="compositionally biased region" description="Polar residues" evidence="1">
    <location>
        <begin position="71"/>
        <end position="81"/>
    </location>
</feature>
<protein>
    <submittedName>
        <fullName evidence="2">Uncharacterized protein</fullName>
    </submittedName>
</protein>
<gene>
    <name evidence="2" type="ORF">GGI25_000237</name>
</gene>
<proteinExistence type="predicted"/>
<reference evidence="2" key="1">
    <citation type="submission" date="2022-07" db="EMBL/GenBank/DDBJ databases">
        <title>Phylogenomic reconstructions and comparative analyses of Kickxellomycotina fungi.</title>
        <authorList>
            <person name="Reynolds N.K."/>
            <person name="Stajich J.E."/>
            <person name="Barry K."/>
            <person name="Grigoriev I.V."/>
            <person name="Crous P."/>
            <person name="Smith M.E."/>
        </authorList>
    </citation>
    <scope>NUCLEOTIDE SEQUENCE</scope>
    <source>
        <strain evidence="2">NRRL 3115</strain>
    </source>
</reference>
<name>A0A9W8L183_9FUNG</name>
<sequence>MSELLLTYIADMDKEMVVLQGIAAQIKRVERRQWERRRKCDSLQVPQTLAATIRRPATASGAIHPQAGRPRNSSRASNAGSPSIPLRLLLPKPPAQRCCMQLPSQSSALEPPASPVSTSINPRFSDAHVEYIDNDCVIHNGMQMVDIALEFATQRAAPRLISLP</sequence>
<evidence type="ECO:0000313" key="2">
    <source>
        <dbReference type="EMBL" id="KAJ2680933.1"/>
    </source>
</evidence>
<evidence type="ECO:0000256" key="1">
    <source>
        <dbReference type="SAM" id="MobiDB-lite"/>
    </source>
</evidence>
<feature type="region of interest" description="Disordered" evidence="1">
    <location>
        <begin position="54"/>
        <end position="86"/>
    </location>
</feature>
<dbReference type="OrthoDB" id="5584312at2759"/>
<dbReference type="Proteomes" id="UP001151518">
    <property type="component" value="Unassembled WGS sequence"/>
</dbReference>